<reference evidence="1 2" key="1">
    <citation type="journal article" date="2021" name="BMC Genomics">
        <title>Datura genome reveals duplications of psychoactive alkaloid biosynthetic genes and high mutation rate following tissue culture.</title>
        <authorList>
            <person name="Rajewski A."/>
            <person name="Carter-House D."/>
            <person name="Stajich J."/>
            <person name="Litt A."/>
        </authorList>
    </citation>
    <scope>NUCLEOTIDE SEQUENCE [LARGE SCALE GENOMIC DNA]</scope>
    <source>
        <strain evidence="1">AR-01</strain>
    </source>
</reference>
<feature type="non-terminal residue" evidence="1">
    <location>
        <position position="84"/>
    </location>
</feature>
<keyword evidence="2" id="KW-1185">Reference proteome</keyword>
<evidence type="ECO:0000313" key="1">
    <source>
        <dbReference type="EMBL" id="MCD9646191.1"/>
    </source>
</evidence>
<evidence type="ECO:0000313" key="2">
    <source>
        <dbReference type="Proteomes" id="UP000823775"/>
    </source>
</evidence>
<name>A0ABS8VHB4_DATST</name>
<dbReference type="EMBL" id="JACEIK010004707">
    <property type="protein sequence ID" value="MCD9646191.1"/>
    <property type="molecule type" value="Genomic_DNA"/>
</dbReference>
<sequence>MENAGEDLKVEHASVLTKVSKYVGAREGCYGAVIALSHALNVTSCLHLKTRRGTVDPRHRSHRICLSCELRFHLNISQLRAATG</sequence>
<protein>
    <submittedName>
        <fullName evidence="1">Uncharacterized protein</fullName>
    </submittedName>
</protein>
<organism evidence="1 2">
    <name type="scientific">Datura stramonium</name>
    <name type="common">Jimsonweed</name>
    <name type="synonym">Common thornapple</name>
    <dbReference type="NCBI Taxonomy" id="4076"/>
    <lineage>
        <taxon>Eukaryota</taxon>
        <taxon>Viridiplantae</taxon>
        <taxon>Streptophyta</taxon>
        <taxon>Embryophyta</taxon>
        <taxon>Tracheophyta</taxon>
        <taxon>Spermatophyta</taxon>
        <taxon>Magnoliopsida</taxon>
        <taxon>eudicotyledons</taxon>
        <taxon>Gunneridae</taxon>
        <taxon>Pentapetalae</taxon>
        <taxon>asterids</taxon>
        <taxon>lamiids</taxon>
        <taxon>Solanales</taxon>
        <taxon>Solanaceae</taxon>
        <taxon>Solanoideae</taxon>
        <taxon>Datureae</taxon>
        <taxon>Datura</taxon>
    </lineage>
</organism>
<dbReference type="Proteomes" id="UP000823775">
    <property type="component" value="Unassembled WGS sequence"/>
</dbReference>
<proteinExistence type="predicted"/>
<accession>A0ABS8VHB4</accession>
<gene>
    <name evidence="1" type="ORF">HAX54_035861</name>
</gene>
<comment type="caution">
    <text evidence="1">The sequence shown here is derived from an EMBL/GenBank/DDBJ whole genome shotgun (WGS) entry which is preliminary data.</text>
</comment>